<dbReference type="EMBL" id="DS849684">
    <property type="protein sequence ID" value="EEC13402.1"/>
    <property type="molecule type" value="Genomic_DNA"/>
</dbReference>
<dbReference type="InParanoid" id="B7Q3I0"/>
<organism>
    <name type="scientific">Ixodes scapularis</name>
    <name type="common">Black-legged tick</name>
    <name type="synonym">Deer tick</name>
    <dbReference type="NCBI Taxonomy" id="6945"/>
    <lineage>
        <taxon>Eukaryota</taxon>
        <taxon>Metazoa</taxon>
        <taxon>Ecdysozoa</taxon>
        <taxon>Arthropoda</taxon>
        <taxon>Chelicerata</taxon>
        <taxon>Arachnida</taxon>
        <taxon>Acari</taxon>
        <taxon>Parasitiformes</taxon>
        <taxon>Ixodida</taxon>
        <taxon>Ixodoidea</taxon>
        <taxon>Ixodidae</taxon>
        <taxon>Ixodinae</taxon>
        <taxon>Ixodes</taxon>
    </lineage>
</organism>
<reference evidence="1 3" key="1">
    <citation type="submission" date="2008-03" db="EMBL/GenBank/DDBJ databases">
        <title>Annotation of Ixodes scapularis.</title>
        <authorList>
            <consortium name="Ixodes scapularis Genome Project Consortium"/>
            <person name="Caler E."/>
            <person name="Hannick L.I."/>
            <person name="Bidwell S."/>
            <person name="Joardar V."/>
            <person name="Thiagarajan M."/>
            <person name="Amedeo P."/>
            <person name="Galinsky K.J."/>
            <person name="Schobel S."/>
            <person name="Inman J."/>
            <person name="Hostetler J."/>
            <person name="Miller J."/>
            <person name="Hammond M."/>
            <person name="Megy K."/>
            <person name="Lawson D."/>
            <person name="Kodira C."/>
            <person name="Sutton G."/>
            <person name="Meyer J."/>
            <person name="Hill C.A."/>
            <person name="Birren B."/>
            <person name="Nene V."/>
            <person name="Collins F."/>
            <person name="Alarcon-Chaidez F."/>
            <person name="Wikel S."/>
            <person name="Strausberg R."/>
        </authorList>
    </citation>
    <scope>NUCLEOTIDE SEQUENCE [LARGE SCALE GENOMIC DNA]</scope>
    <source>
        <strain evidence="3">Wikel</strain>
        <strain evidence="1">Wikel colony</strain>
    </source>
</reference>
<keyword evidence="3" id="KW-1185">Reference proteome</keyword>
<evidence type="ECO:0000313" key="2">
    <source>
        <dbReference type="EnsemblMetazoa" id="ISCW009584-PA"/>
    </source>
</evidence>
<gene>
    <name evidence="1" type="ORF">IscW_ISCW009584</name>
</gene>
<evidence type="ECO:0000313" key="1">
    <source>
        <dbReference type="EMBL" id="EEC13402.1"/>
    </source>
</evidence>
<reference evidence="2" key="2">
    <citation type="submission" date="2020-05" db="UniProtKB">
        <authorList>
            <consortium name="EnsemblMetazoa"/>
        </authorList>
    </citation>
    <scope>IDENTIFICATION</scope>
    <source>
        <strain evidence="2">wikel</strain>
    </source>
</reference>
<sequence>MQFAGSAATMQPKGTLAGFLGAPQGETTTAALLRSSLLDLDLTTGLSILDVCQTDSLKLKEFRDRARGDKVSKERAMQDVAKAVHGAIVDEYFKRERAVRTLKLLAKIPFAKEHDAVIRTRQLIKAVVTNAMDNSKSVP</sequence>
<dbReference type="HOGENOM" id="CLU_1847349_0_0_1"/>
<dbReference type="EnsemblMetazoa" id="ISCW009584-RA">
    <property type="protein sequence ID" value="ISCW009584-PA"/>
    <property type="gene ID" value="ISCW009584"/>
</dbReference>
<dbReference type="OrthoDB" id="10690496at2759"/>
<proteinExistence type="predicted"/>
<dbReference type="VEuPathDB" id="VectorBase:ISCW009584"/>
<dbReference type="VEuPathDB" id="VectorBase:ISCI009584"/>
<name>B7Q3I0_IXOSC</name>
<dbReference type="PaxDb" id="6945-B7Q3I0"/>
<dbReference type="AlphaFoldDB" id="B7Q3I0"/>
<dbReference type="VEuPathDB" id="VectorBase:ISCP_004974"/>
<accession>B7Q3I0</accession>
<evidence type="ECO:0000313" key="3">
    <source>
        <dbReference type="Proteomes" id="UP000001555"/>
    </source>
</evidence>
<dbReference type="Proteomes" id="UP000001555">
    <property type="component" value="Unassembled WGS sequence"/>
</dbReference>
<dbReference type="EMBL" id="ABJB010187958">
    <property type="status" value="NOT_ANNOTATED_CDS"/>
    <property type="molecule type" value="Genomic_DNA"/>
</dbReference>
<protein>
    <submittedName>
        <fullName evidence="1 2">Uncharacterized protein</fullName>
    </submittedName>
</protein>